<protein>
    <submittedName>
        <fullName evidence="1">Uncharacterized protein</fullName>
    </submittedName>
</protein>
<dbReference type="AlphaFoldDB" id="X1QVL6"/>
<sequence length="242" mass="27396">YDYPDVNNTWLASLEPYSFGGNYYWQQISDVYRIFGPGILPAVIVPDYQDPCVGHGLVADADGDGVADARWVIIPNMTSSKGKPIYAAIRVVDNGAMLNVNSGFKFDPNFVDANLIDGSSQLQINLMALSWRPGFTFYDPCDEMDLLQARALGLNPLALDQYERDVIWRYTLPGGSKYTPFDIGDELELRYRYLLNHTGIDTRLEAWGGEFRINTFWRPVEQPGDLIDWFYSAYYDAGMPDP</sequence>
<organism evidence="1">
    <name type="scientific">marine sediment metagenome</name>
    <dbReference type="NCBI Taxonomy" id="412755"/>
    <lineage>
        <taxon>unclassified sequences</taxon>
        <taxon>metagenomes</taxon>
        <taxon>ecological metagenomes</taxon>
    </lineage>
</organism>
<comment type="caution">
    <text evidence="1">The sequence shown here is derived from an EMBL/GenBank/DDBJ whole genome shotgun (WGS) entry which is preliminary data.</text>
</comment>
<feature type="non-terminal residue" evidence="1">
    <location>
        <position position="242"/>
    </location>
</feature>
<dbReference type="EMBL" id="BARV01034481">
    <property type="protein sequence ID" value="GAI58841.1"/>
    <property type="molecule type" value="Genomic_DNA"/>
</dbReference>
<accession>X1QVL6</accession>
<evidence type="ECO:0000313" key="1">
    <source>
        <dbReference type="EMBL" id="GAI58841.1"/>
    </source>
</evidence>
<proteinExistence type="predicted"/>
<reference evidence="1" key="1">
    <citation type="journal article" date="2014" name="Front. Microbiol.">
        <title>High frequency of phylogenetically diverse reductive dehalogenase-homologous genes in deep subseafloor sedimentary metagenomes.</title>
        <authorList>
            <person name="Kawai M."/>
            <person name="Futagami T."/>
            <person name="Toyoda A."/>
            <person name="Takaki Y."/>
            <person name="Nishi S."/>
            <person name="Hori S."/>
            <person name="Arai W."/>
            <person name="Tsubouchi T."/>
            <person name="Morono Y."/>
            <person name="Uchiyama I."/>
            <person name="Ito T."/>
            <person name="Fujiyama A."/>
            <person name="Inagaki F."/>
            <person name="Takami H."/>
        </authorList>
    </citation>
    <scope>NUCLEOTIDE SEQUENCE</scope>
    <source>
        <strain evidence="1">Expedition CK06-06</strain>
    </source>
</reference>
<feature type="non-terminal residue" evidence="1">
    <location>
        <position position="1"/>
    </location>
</feature>
<name>X1QVL6_9ZZZZ</name>
<gene>
    <name evidence="1" type="ORF">S06H3_53989</name>
</gene>